<name>A0A224Y1P3_9ACAR</name>
<evidence type="ECO:0000256" key="1">
    <source>
        <dbReference type="SAM" id="MobiDB-lite"/>
    </source>
</evidence>
<accession>A0A224Y1P3</accession>
<feature type="signal peptide" evidence="2">
    <location>
        <begin position="1"/>
        <end position="22"/>
    </location>
</feature>
<protein>
    <submittedName>
        <fullName evidence="3">Basic tail secreted protein</fullName>
    </submittedName>
</protein>
<reference evidence="3" key="1">
    <citation type="journal article" date="2017" name="Parasit. Vectors">
        <title>Sialotranscriptomics of Rhipicephalus zambeziensis reveals intricate expression profiles of secretory proteins and suggests tight temporal transcriptional regulation during blood-feeding.</title>
        <authorList>
            <person name="de Castro M.H."/>
            <person name="de Klerk D."/>
            <person name="Pienaar R."/>
            <person name="Rees D.J.G."/>
            <person name="Mans B.J."/>
        </authorList>
    </citation>
    <scope>NUCLEOTIDE SEQUENCE</scope>
    <source>
        <tissue evidence="3">Salivary glands</tissue>
    </source>
</reference>
<dbReference type="AlphaFoldDB" id="A0A224Y1P3"/>
<feature type="region of interest" description="Disordered" evidence="1">
    <location>
        <begin position="221"/>
        <end position="311"/>
    </location>
</feature>
<evidence type="ECO:0000313" key="3">
    <source>
        <dbReference type="EMBL" id="MAA11487.1"/>
    </source>
</evidence>
<dbReference type="EMBL" id="GFPF01000341">
    <property type="protein sequence ID" value="MAA11487.1"/>
    <property type="molecule type" value="Transcribed_RNA"/>
</dbReference>
<feature type="chain" id="PRO_5012556150" evidence="2">
    <location>
        <begin position="23"/>
        <end position="311"/>
    </location>
</feature>
<proteinExistence type="predicted"/>
<feature type="compositionally biased region" description="Gly residues" evidence="1">
    <location>
        <begin position="258"/>
        <end position="268"/>
    </location>
</feature>
<evidence type="ECO:0000256" key="2">
    <source>
        <dbReference type="SAM" id="SignalP"/>
    </source>
</evidence>
<feature type="compositionally biased region" description="Gly residues" evidence="1">
    <location>
        <begin position="290"/>
        <end position="304"/>
    </location>
</feature>
<keyword evidence="2" id="KW-0732">Signal</keyword>
<sequence>MTTTCTLLSLLFAIHALPNVHAYTSSHSLCYRLVPHHITAVTTPCRYQCLLLSSNVQPSVHVNYEINGTPCIIPGSHYAGRREVSHCMDGVCVQRKSSHALKRSKRACLLVGIAAWKLIKKIKEAKRRRKEMELAREAASYGGSSSEDDNTASDGGANAGAGGAYGGGRGSWPGSIGGVGTGAAGEIQGGFGGGNVGRGGLLPGGLGGANIGAGGMFPGRLGGLQGRPSGVPSYWSQNRGEGGPDRGGPTRSWSPNGDDGGMGSGGEPGFTSENFGPSGTGRFGSAYTSSGGGSYGNVRGGSGGYQQTKLN</sequence>
<organism evidence="3">
    <name type="scientific">Rhipicephalus zambeziensis</name>
    <dbReference type="NCBI Taxonomy" id="60191"/>
    <lineage>
        <taxon>Eukaryota</taxon>
        <taxon>Metazoa</taxon>
        <taxon>Ecdysozoa</taxon>
        <taxon>Arthropoda</taxon>
        <taxon>Chelicerata</taxon>
        <taxon>Arachnida</taxon>
        <taxon>Acari</taxon>
        <taxon>Parasitiformes</taxon>
        <taxon>Ixodida</taxon>
        <taxon>Ixodoidea</taxon>
        <taxon>Ixodidae</taxon>
        <taxon>Rhipicephalinae</taxon>
        <taxon>Rhipicephalus</taxon>
        <taxon>Rhipicephalus</taxon>
    </lineage>
</organism>